<organism evidence="1 2">
    <name type="scientific">Eretmocerus hayati</name>
    <dbReference type="NCBI Taxonomy" id="131215"/>
    <lineage>
        <taxon>Eukaryota</taxon>
        <taxon>Metazoa</taxon>
        <taxon>Ecdysozoa</taxon>
        <taxon>Arthropoda</taxon>
        <taxon>Hexapoda</taxon>
        <taxon>Insecta</taxon>
        <taxon>Pterygota</taxon>
        <taxon>Neoptera</taxon>
        <taxon>Endopterygota</taxon>
        <taxon>Hymenoptera</taxon>
        <taxon>Apocrita</taxon>
        <taxon>Proctotrupomorpha</taxon>
        <taxon>Chalcidoidea</taxon>
        <taxon>Aphelinidae</taxon>
        <taxon>Aphelininae</taxon>
        <taxon>Eretmocerus</taxon>
    </lineage>
</organism>
<evidence type="ECO:0000313" key="2">
    <source>
        <dbReference type="Proteomes" id="UP001239111"/>
    </source>
</evidence>
<dbReference type="Proteomes" id="UP001239111">
    <property type="component" value="Chromosome 1"/>
</dbReference>
<sequence length="228" mass="25085">MAAIYKGSEFICPGAILSTNYIITSASCAKKISDDKESKYMITVGSSELGKSTSEHAIDFAKPHEEYVHDKGYTQNDIGLVHTTESIFFGTTSQTIELYNGNFEYVNAEIVGWGGDSQGRMNNELQSLSVPIFASNDCNGRYHYLGKYITYEQICAGNEKQGQSGLCMKDEGTPLVINGKLAGIATWYLSCASSLPDVYTWIPSHLEWISKNLHQDSNHAQAEAVLLI</sequence>
<reference evidence="1" key="1">
    <citation type="submission" date="2023-04" db="EMBL/GenBank/DDBJ databases">
        <title>A chromosome-level genome assembly of the parasitoid wasp Eretmocerus hayati.</title>
        <authorList>
            <person name="Zhong Y."/>
            <person name="Liu S."/>
            <person name="Liu Y."/>
        </authorList>
    </citation>
    <scope>NUCLEOTIDE SEQUENCE</scope>
    <source>
        <strain evidence="1">ZJU_SS_LIU_2023</strain>
    </source>
</reference>
<gene>
    <name evidence="1" type="ORF">QAD02_022386</name>
</gene>
<accession>A0ACC2PW65</accession>
<protein>
    <submittedName>
        <fullName evidence="1">Uncharacterized protein</fullName>
    </submittedName>
</protein>
<keyword evidence="2" id="KW-1185">Reference proteome</keyword>
<comment type="caution">
    <text evidence="1">The sequence shown here is derived from an EMBL/GenBank/DDBJ whole genome shotgun (WGS) entry which is preliminary data.</text>
</comment>
<name>A0ACC2PW65_9HYME</name>
<proteinExistence type="predicted"/>
<dbReference type="EMBL" id="CM056741">
    <property type="protein sequence ID" value="KAJ8686592.1"/>
    <property type="molecule type" value="Genomic_DNA"/>
</dbReference>
<evidence type="ECO:0000313" key="1">
    <source>
        <dbReference type="EMBL" id="KAJ8686592.1"/>
    </source>
</evidence>